<dbReference type="FunFam" id="3.90.79.10:FF:000003">
    <property type="entry name" value="M7GpppN-mRNA hydrolase isoform 2"/>
    <property type="match status" value="1"/>
</dbReference>
<dbReference type="PROSITE" id="PS00893">
    <property type="entry name" value="NUDIX_BOX"/>
    <property type="match status" value="1"/>
</dbReference>
<proteinExistence type="inferred from homology"/>
<comment type="subcellular location">
    <subcellularLocation>
        <location evidence="2">Cytoplasm</location>
    </subcellularLocation>
</comment>
<dbReference type="GO" id="GO:0003723">
    <property type="term" value="F:RNA binding"/>
    <property type="evidence" value="ECO:0007669"/>
    <property type="project" value="UniProtKB-KW"/>
</dbReference>
<feature type="region of interest" description="Disordered" evidence="9">
    <location>
        <begin position="816"/>
        <end position="856"/>
    </location>
</feature>
<keyword evidence="6" id="KW-0378">Hydrolase</keyword>
<dbReference type="InterPro" id="IPR015797">
    <property type="entry name" value="NUDIX_hydrolase-like_dom_sf"/>
</dbReference>
<gene>
    <name evidence="11" type="ORF">Pc21g07650</name>
    <name evidence="11" type="ORF">PCH_Pc21g07650</name>
</gene>
<evidence type="ECO:0000256" key="9">
    <source>
        <dbReference type="SAM" id="MobiDB-lite"/>
    </source>
</evidence>
<dbReference type="Pfam" id="PF00293">
    <property type="entry name" value="NUDIX"/>
    <property type="match status" value="1"/>
</dbReference>
<dbReference type="Gene3D" id="1.10.10.1050">
    <property type="entry name" value="Dcp2, box A domain"/>
    <property type="match status" value="1"/>
</dbReference>
<keyword evidence="4" id="KW-0963">Cytoplasm</keyword>
<evidence type="ECO:0000256" key="6">
    <source>
        <dbReference type="ARBA" id="ARBA00022801"/>
    </source>
</evidence>
<dbReference type="InterPro" id="IPR044099">
    <property type="entry name" value="Dcp2_NUDIX"/>
</dbReference>
<evidence type="ECO:0000313" key="12">
    <source>
        <dbReference type="Proteomes" id="UP000000724"/>
    </source>
</evidence>
<dbReference type="AlphaFoldDB" id="B6HKU8"/>
<dbReference type="GO" id="GO:0030145">
    <property type="term" value="F:manganese ion binding"/>
    <property type="evidence" value="ECO:0007669"/>
    <property type="project" value="InterPro"/>
</dbReference>
<keyword evidence="8" id="KW-0464">Manganese</keyword>
<comment type="cofactor">
    <cofactor evidence="1">
        <name>Mn(2+)</name>
        <dbReference type="ChEBI" id="CHEBI:29035"/>
    </cofactor>
</comment>
<sequence length="876" mass="96720">MPEPTYRYDRNKYAVRRLPLTEAGGPLLTGLDDLCVRFIINLPREELESVERICFQVEEAQWFYEDFIRPLDPALPSMNLKTFAMRIFQHCPLMSSWSHYHHLAAFQEFLDYKTRVPVRGAILLNQDMDEVVLVKGWKKGANWSFPRGKINKGEKDLDCAIREVYEETGFDVREADLVKNDDDVKYIEITMREQHMRLYVFRGVLRDTYFEPRTRKEISKIEWYKLSELPTLKKNKQHDEGLAVANANKFYMVAPFLSPLKKWIAQQKKLEARSQPSANQVSRAEGYVSMDENGHTNGTPGMLPAQMAIPSDLPEVTSAQDASDHLKRLLKIGGAPAQVQVHTPGHEPVRASAVDPSKANELLALLQRGHQETSLQDSLSNSMASPNVYQSNMQSSEQRPHLGPNFFPGFPQQQQNMGPSPFMRQNSTPFHTIPSQPHIQHSLDDAQVPTGNAPPTSAPNWYPKPHAIPQFPQTTTMSQYQHHNQPPMAPGVPNPSHMPAPFQRTGDPEFSESAQLSQTRGPVVPPASKLPPPKLTSHSLALLEAFKVKTPKGPSPATLAAPVQGSSHVRKTSQRQDSLLSLLKGPQNARGSEPAELLGNPVVPSAAPPEKQLLQRPRDHHNLPMPQASAATSLPGESQTSATVSGPLNMPQFETFTKTHKSNSAAYRKNHANRREQPQPQQLSSPITILSRPHSVKREVSSSRPVAQAAPVLPVKSPEPIKNFQPQILRRSEKSGYEALMATAPRTEGTERKLNLPGAETGTQGLAPQGNFDRRPSQTAEQKASLLSLFSKAPVSPSPVSATPFDSRAAVNQQPAGFSGFVSPISSRNRPSSGDSISRHGAPSDGGAHAHGQQISSPSNKAFLLEFLEGVAKGNK</sequence>
<dbReference type="InterPro" id="IPR000086">
    <property type="entry name" value="NUDIX_hydrolase_dom"/>
</dbReference>
<dbReference type="SUPFAM" id="SSF55811">
    <property type="entry name" value="Nudix"/>
    <property type="match status" value="1"/>
</dbReference>
<feature type="domain" description="Nudix hydrolase" evidence="10">
    <location>
        <begin position="114"/>
        <end position="246"/>
    </location>
</feature>
<dbReference type="GO" id="GO:0140933">
    <property type="term" value="F:5'-(N(7)-methylguanosine 5'-triphospho)-[mRNA] hydrolase activity"/>
    <property type="evidence" value="ECO:0007669"/>
    <property type="project" value="InterPro"/>
</dbReference>
<evidence type="ECO:0000259" key="10">
    <source>
        <dbReference type="PROSITE" id="PS51462"/>
    </source>
</evidence>
<feature type="compositionally biased region" description="Pro residues" evidence="9">
    <location>
        <begin position="487"/>
        <end position="498"/>
    </location>
</feature>
<feature type="region of interest" description="Disordered" evidence="9">
    <location>
        <begin position="551"/>
        <end position="684"/>
    </location>
</feature>
<dbReference type="Proteomes" id="UP000000724">
    <property type="component" value="Contig Pc00c21"/>
</dbReference>
<evidence type="ECO:0000256" key="5">
    <source>
        <dbReference type="ARBA" id="ARBA00022723"/>
    </source>
</evidence>
<dbReference type="SUPFAM" id="SSF140586">
    <property type="entry name" value="Dcp2 domain-like"/>
    <property type="match status" value="1"/>
</dbReference>
<comment type="similarity">
    <text evidence="3">Belongs to the Nudix hydrolase family. DCP2 subfamily.</text>
</comment>
<feature type="compositionally biased region" description="Polar residues" evidence="9">
    <location>
        <begin position="629"/>
        <end position="656"/>
    </location>
</feature>
<feature type="compositionally biased region" description="Low complexity" evidence="9">
    <location>
        <begin position="403"/>
        <end position="419"/>
    </location>
</feature>
<evidence type="ECO:0000256" key="7">
    <source>
        <dbReference type="ARBA" id="ARBA00022884"/>
    </source>
</evidence>
<dbReference type="eggNOG" id="KOG2937">
    <property type="taxonomic scope" value="Eukaryota"/>
</dbReference>
<dbReference type="InterPro" id="IPR020084">
    <property type="entry name" value="NUDIX_hydrolase_CS"/>
</dbReference>
<dbReference type="BioCyc" id="PCHR:PC21G07650-MONOMER"/>
<dbReference type="InterPro" id="IPR036189">
    <property type="entry name" value="DCP2_BoxA_sf"/>
</dbReference>
<keyword evidence="7" id="KW-0694">RNA-binding</keyword>
<keyword evidence="5" id="KW-0479">Metal-binding</keyword>
<feature type="compositionally biased region" description="Pro residues" evidence="9">
    <location>
        <begin position="523"/>
        <end position="532"/>
    </location>
</feature>
<dbReference type="PROSITE" id="PS51462">
    <property type="entry name" value="NUDIX"/>
    <property type="match status" value="1"/>
</dbReference>
<dbReference type="PANTHER" id="PTHR23114:SF17">
    <property type="entry name" value="M7GPPPN-MRNA HYDROLASE"/>
    <property type="match status" value="1"/>
</dbReference>
<evidence type="ECO:0000256" key="1">
    <source>
        <dbReference type="ARBA" id="ARBA00001936"/>
    </source>
</evidence>
<feature type="region of interest" description="Disordered" evidence="9">
    <location>
        <begin position="478"/>
        <end position="532"/>
    </location>
</feature>
<dbReference type="HOGENOM" id="CLU_008108_4_0_1"/>
<dbReference type="Gene3D" id="3.90.79.10">
    <property type="entry name" value="Nucleoside Triphosphate Pyrophosphohydrolase"/>
    <property type="match status" value="1"/>
</dbReference>
<dbReference type="GO" id="GO:0000184">
    <property type="term" value="P:nuclear-transcribed mRNA catabolic process, nonsense-mediated decay"/>
    <property type="evidence" value="ECO:0007669"/>
    <property type="project" value="InterPro"/>
</dbReference>
<keyword evidence="12" id="KW-1185">Reference proteome</keyword>
<feature type="region of interest" description="Disordered" evidence="9">
    <location>
        <begin position="744"/>
        <end position="782"/>
    </location>
</feature>
<dbReference type="PANTHER" id="PTHR23114">
    <property type="entry name" value="M7GPPPN-MRNA HYDROLASE"/>
    <property type="match status" value="1"/>
</dbReference>
<organism evidence="11 12">
    <name type="scientific">Penicillium rubens (strain ATCC 28089 / DSM 1075 / NRRL 1951 / Wisconsin 54-1255)</name>
    <name type="common">Penicillium chrysogenum</name>
    <dbReference type="NCBI Taxonomy" id="500485"/>
    <lineage>
        <taxon>Eukaryota</taxon>
        <taxon>Fungi</taxon>
        <taxon>Dikarya</taxon>
        <taxon>Ascomycota</taxon>
        <taxon>Pezizomycotina</taxon>
        <taxon>Eurotiomycetes</taxon>
        <taxon>Eurotiomycetidae</taxon>
        <taxon>Eurotiales</taxon>
        <taxon>Aspergillaceae</taxon>
        <taxon>Penicillium</taxon>
        <taxon>Penicillium chrysogenum species complex</taxon>
    </lineage>
</organism>
<evidence type="ECO:0000256" key="8">
    <source>
        <dbReference type="ARBA" id="ARBA00023211"/>
    </source>
</evidence>
<dbReference type="VEuPathDB" id="FungiDB:PCH_Pc21g07650"/>
<evidence type="ECO:0000256" key="2">
    <source>
        <dbReference type="ARBA" id="ARBA00004496"/>
    </source>
</evidence>
<dbReference type="CDD" id="cd03672">
    <property type="entry name" value="NUDIX_Dcp2p_Nudt20"/>
    <property type="match status" value="1"/>
</dbReference>
<dbReference type="Pfam" id="PF05026">
    <property type="entry name" value="DCP2"/>
    <property type="match status" value="1"/>
</dbReference>
<dbReference type="OMA" id="HYHHITA"/>
<dbReference type="OrthoDB" id="18996at2759"/>
<reference evidence="11 12" key="1">
    <citation type="journal article" date="2008" name="Nat. Biotechnol.">
        <title>Genome sequencing and analysis of the filamentous fungus Penicillium chrysogenum.</title>
        <authorList>
            <person name="van den Berg M.A."/>
            <person name="Albang R."/>
            <person name="Albermann K."/>
            <person name="Badger J.H."/>
            <person name="Daran J.-M."/>
            <person name="Driessen A.J.M."/>
            <person name="Garcia-Estrada C."/>
            <person name="Fedorova N.D."/>
            <person name="Harris D.M."/>
            <person name="Heijne W.H.M."/>
            <person name="Joardar V.S."/>
            <person name="Kiel J.A.K.W."/>
            <person name="Kovalchuk A."/>
            <person name="Martin J.F."/>
            <person name="Nierman W.C."/>
            <person name="Nijland J.G."/>
            <person name="Pronk J.T."/>
            <person name="Roubos J.A."/>
            <person name="van der Klei I.J."/>
            <person name="van Peij N.N.M.E."/>
            <person name="Veenhuis M."/>
            <person name="von Doehren H."/>
            <person name="Wagner C."/>
            <person name="Wortman J.R."/>
            <person name="Bovenberg R.A.L."/>
        </authorList>
    </citation>
    <scope>NUCLEOTIDE SEQUENCE [LARGE SCALE GENOMIC DNA]</scope>
    <source>
        <strain evidence="12">ATCC 28089 / DSM 1075 / NRRL 1951 / Wisconsin 54-1255</strain>
    </source>
</reference>
<evidence type="ECO:0000256" key="4">
    <source>
        <dbReference type="ARBA" id="ARBA00022490"/>
    </source>
</evidence>
<dbReference type="FunFam" id="1.10.10.1050:FF:000003">
    <property type="entry name" value="Decapping enzyme Dcp2, putative"/>
    <property type="match status" value="1"/>
</dbReference>
<accession>B6HKU8</accession>
<feature type="compositionally biased region" description="Polar residues" evidence="9">
    <location>
        <begin position="372"/>
        <end position="397"/>
    </location>
</feature>
<evidence type="ECO:0000313" key="11">
    <source>
        <dbReference type="EMBL" id="CAP95662.1"/>
    </source>
</evidence>
<dbReference type="GO" id="GO:0000290">
    <property type="term" value="P:deadenylation-dependent decapping of nuclear-transcribed mRNA"/>
    <property type="evidence" value="ECO:0007669"/>
    <property type="project" value="InterPro"/>
</dbReference>
<dbReference type="STRING" id="500485.B6HKU8"/>
<dbReference type="InterPro" id="IPR007722">
    <property type="entry name" value="DCP2_BoxA"/>
</dbReference>
<feature type="region of interest" description="Disordered" evidence="9">
    <location>
        <begin position="370"/>
        <end position="424"/>
    </location>
</feature>
<evidence type="ECO:0000256" key="3">
    <source>
        <dbReference type="ARBA" id="ARBA00005279"/>
    </source>
</evidence>
<dbReference type="GO" id="GO:0000932">
    <property type="term" value="C:P-body"/>
    <property type="evidence" value="ECO:0007669"/>
    <property type="project" value="TreeGrafter"/>
</dbReference>
<feature type="compositionally biased region" description="Polar residues" evidence="9">
    <location>
        <begin position="824"/>
        <end position="836"/>
    </location>
</feature>
<name>B6HKU8_PENRW</name>
<protein>
    <submittedName>
        <fullName evidence="11">Pc21g07650 protein</fullName>
    </submittedName>
</protein>
<dbReference type="EMBL" id="AM920436">
    <property type="protein sequence ID" value="CAP95662.1"/>
    <property type="molecule type" value="Genomic_DNA"/>
</dbReference>
<dbReference type="SMART" id="SM01125">
    <property type="entry name" value="DCP2"/>
    <property type="match status" value="1"/>
</dbReference>